<organism evidence="1 2">
    <name type="scientific">Aegilops tauschii subsp. strangulata</name>
    <name type="common">Goatgrass</name>
    <dbReference type="NCBI Taxonomy" id="200361"/>
    <lineage>
        <taxon>Eukaryota</taxon>
        <taxon>Viridiplantae</taxon>
        <taxon>Streptophyta</taxon>
        <taxon>Embryophyta</taxon>
        <taxon>Tracheophyta</taxon>
        <taxon>Spermatophyta</taxon>
        <taxon>Magnoliopsida</taxon>
        <taxon>Liliopsida</taxon>
        <taxon>Poales</taxon>
        <taxon>Poaceae</taxon>
        <taxon>BOP clade</taxon>
        <taxon>Pooideae</taxon>
        <taxon>Triticodae</taxon>
        <taxon>Triticeae</taxon>
        <taxon>Triticinae</taxon>
        <taxon>Aegilops</taxon>
    </lineage>
</organism>
<keyword evidence="2" id="KW-1185">Reference proteome</keyword>
<sequence length="39" mass="4404">MIQAVAVVRIRAYLSAIQRLPLNGDVFLRSFTINSEANR</sequence>
<reference evidence="1" key="3">
    <citation type="journal article" date="2017" name="Nature">
        <title>Genome sequence of the progenitor of the wheat D genome Aegilops tauschii.</title>
        <authorList>
            <person name="Luo M.C."/>
            <person name="Gu Y.Q."/>
            <person name="Puiu D."/>
            <person name="Wang H."/>
            <person name="Twardziok S.O."/>
            <person name="Deal K.R."/>
            <person name="Huo N."/>
            <person name="Zhu T."/>
            <person name="Wang L."/>
            <person name="Wang Y."/>
            <person name="McGuire P.E."/>
            <person name="Liu S."/>
            <person name="Long H."/>
            <person name="Ramasamy R.K."/>
            <person name="Rodriguez J.C."/>
            <person name="Van S.L."/>
            <person name="Yuan L."/>
            <person name="Wang Z."/>
            <person name="Xia Z."/>
            <person name="Xiao L."/>
            <person name="Anderson O.D."/>
            <person name="Ouyang S."/>
            <person name="Liang Y."/>
            <person name="Zimin A.V."/>
            <person name="Pertea G."/>
            <person name="Qi P."/>
            <person name="Bennetzen J.L."/>
            <person name="Dai X."/>
            <person name="Dawson M.W."/>
            <person name="Muller H.G."/>
            <person name="Kugler K."/>
            <person name="Rivarola-Duarte L."/>
            <person name="Spannagl M."/>
            <person name="Mayer K.F.X."/>
            <person name="Lu F.H."/>
            <person name="Bevan M.W."/>
            <person name="Leroy P."/>
            <person name="Li P."/>
            <person name="You F.M."/>
            <person name="Sun Q."/>
            <person name="Liu Z."/>
            <person name="Lyons E."/>
            <person name="Wicker T."/>
            <person name="Salzberg S.L."/>
            <person name="Devos K.M."/>
            <person name="Dvorak J."/>
        </authorList>
    </citation>
    <scope>NUCLEOTIDE SEQUENCE [LARGE SCALE GENOMIC DNA]</scope>
    <source>
        <strain evidence="1">cv. AL8/78</strain>
    </source>
</reference>
<proteinExistence type="predicted"/>
<reference evidence="2" key="1">
    <citation type="journal article" date="2014" name="Science">
        <title>Ancient hybridizations among the ancestral genomes of bread wheat.</title>
        <authorList>
            <consortium name="International Wheat Genome Sequencing Consortium,"/>
            <person name="Marcussen T."/>
            <person name="Sandve S.R."/>
            <person name="Heier L."/>
            <person name="Spannagl M."/>
            <person name="Pfeifer M."/>
            <person name="Jakobsen K.S."/>
            <person name="Wulff B.B."/>
            <person name="Steuernagel B."/>
            <person name="Mayer K.F."/>
            <person name="Olsen O.A."/>
        </authorList>
    </citation>
    <scope>NUCLEOTIDE SEQUENCE [LARGE SCALE GENOMIC DNA]</scope>
    <source>
        <strain evidence="2">cv. AL8/78</strain>
    </source>
</reference>
<evidence type="ECO:0000313" key="2">
    <source>
        <dbReference type="Proteomes" id="UP000015105"/>
    </source>
</evidence>
<reference evidence="1" key="5">
    <citation type="journal article" date="2021" name="G3 (Bethesda)">
        <title>Aegilops tauschii genome assembly Aet v5.0 features greater sequence contiguity and improved annotation.</title>
        <authorList>
            <person name="Wang L."/>
            <person name="Zhu T."/>
            <person name="Rodriguez J.C."/>
            <person name="Deal K.R."/>
            <person name="Dubcovsky J."/>
            <person name="McGuire P.E."/>
            <person name="Lux T."/>
            <person name="Spannagl M."/>
            <person name="Mayer K.F.X."/>
            <person name="Baldrich P."/>
            <person name="Meyers B.C."/>
            <person name="Huo N."/>
            <person name="Gu Y.Q."/>
            <person name="Zhou H."/>
            <person name="Devos K.M."/>
            <person name="Bennetzen J.L."/>
            <person name="Unver T."/>
            <person name="Budak H."/>
            <person name="Gulick P.J."/>
            <person name="Galiba G."/>
            <person name="Kalapos B."/>
            <person name="Nelson D.R."/>
            <person name="Li P."/>
            <person name="You F.M."/>
            <person name="Luo M.C."/>
            <person name="Dvorak J."/>
        </authorList>
    </citation>
    <scope>NUCLEOTIDE SEQUENCE [LARGE SCALE GENOMIC DNA]</scope>
    <source>
        <strain evidence="1">cv. AL8/78</strain>
    </source>
</reference>
<dbReference type="EnsemblPlants" id="AET6Gv20656300.5">
    <property type="protein sequence ID" value="AET6Gv20656300.5"/>
    <property type="gene ID" value="AET6Gv20656300"/>
</dbReference>
<accession>A0A453P953</accession>
<name>A0A453P953_AEGTS</name>
<dbReference type="Gramene" id="AET6Gv20656300.5">
    <property type="protein sequence ID" value="AET6Gv20656300.5"/>
    <property type="gene ID" value="AET6Gv20656300"/>
</dbReference>
<dbReference type="Proteomes" id="UP000015105">
    <property type="component" value="Chromosome 6D"/>
</dbReference>
<reference evidence="1" key="4">
    <citation type="submission" date="2019-03" db="UniProtKB">
        <authorList>
            <consortium name="EnsemblPlants"/>
        </authorList>
    </citation>
    <scope>IDENTIFICATION</scope>
</reference>
<dbReference type="AlphaFoldDB" id="A0A453P953"/>
<reference evidence="2" key="2">
    <citation type="journal article" date="2017" name="Nat. Plants">
        <title>The Aegilops tauschii genome reveals multiple impacts of transposons.</title>
        <authorList>
            <person name="Zhao G."/>
            <person name="Zou C."/>
            <person name="Li K."/>
            <person name="Wang K."/>
            <person name="Li T."/>
            <person name="Gao L."/>
            <person name="Zhang X."/>
            <person name="Wang H."/>
            <person name="Yang Z."/>
            <person name="Liu X."/>
            <person name="Jiang W."/>
            <person name="Mao L."/>
            <person name="Kong X."/>
            <person name="Jiao Y."/>
            <person name="Jia J."/>
        </authorList>
    </citation>
    <scope>NUCLEOTIDE SEQUENCE [LARGE SCALE GENOMIC DNA]</scope>
    <source>
        <strain evidence="2">cv. AL8/78</strain>
    </source>
</reference>
<protein>
    <submittedName>
        <fullName evidence="1">Uncharacterized protein</fullName>
    </submittedName>
</protein>
<evidence type="ECO:0000313" key="1">
    <source>
        <dbReference type="EnsemblPlants" id="AET6Gv20656300.5"/>
    </source>
</evidence>